<keyword evidence="4" id="KW-1185">Reference proteome</keyword>
<feature type="chain" id="PRO_5006604948" evidence="2">
    <location>
        <begin position="22"/>
        <end position="317"/>
    </location>
</feature>
<evidence type="ECO:0000313" key="3">
    <source>
        <dbReference type="EMBL" id="ALP53841.1"/>
    </source>
</evidence>
<gene>
    <name evidence="3" type="ORF">Tel_12240</name>
</gene>
<organism evidence="3 4">
    <name type="scientific">Candidatus Tenderia electrophaga</name>
    <dbReference type="NCBI Taxonomy" id="1748243"/>
    <lineage>
        <taxon>Bacteria</taxon>
        <taxon>Pseudomonadati</taxon>
        <taxon>Pseudomonadota</taxon>
        <taxon>Gammaproteobacteria</taxon>
        <taxon>Candidatus Tenderiales</taxon>
        <taxon>Candidatus Tenderiaceae</taxon>
        <taxon>Candidatus Tenderia</taxon>
    </lineage>
</organism>
<dbReference type="STRING" id="1748243.Tel_12240"/>
<dbReference type="EMBL" id="CP013099">
    <property type="protein sequence ID" value="ALP53841.1"/>
    <property type="molecule type" value="Genomic_DNA"/>
</dbReference>
<dbReference type="AlphaFoldDB" id="A0A0S2TFB0"/>
<accession>A0A0S2TFB0</accession>
<protein>
    <submittedName>
        <fullName evidence="3">Uncharacterized protein</fullName>
    </submittedName>
</protein>
<name>A0A0S2TFB0_9GAMM</name>
<dbReference type="KEGG" id="tee:Tel_12240"/>
<evidence type="ECO:0000256" key="1">
    <source>
        <dbReference type="SAM" id="MobiDB-lite"/>
    </source>
</evidence>
<evidence type="ECO:0000313" key="4">
    <source>
        <dbReference type="Proteomes" id="UP000055136"/>
    </source>
</evidence>
<reference evidence="3" key="1">
    <citation type="submission" date="2015-10" db="EMBL/GenBank/DDBJ databases">
        <title>Description of Candidatus Tenderia electrophaga gen. nov, sp. nov., an Uncultivated Electroautotroph from a Biocathode Enrichment.</title>
        <authorList>
            <person name="Eddie B.J."/>
            <person name="Malanoski A.P."/>
            <person name="Wang Z."/>
            <person name="Hall R.J."/>
            <person name="Oh S.D."/>
            <person name="Heiner C."/>
            <person name="Lin B."/>
            <person name="Strycharz-Glaven S.M."/>
        </authorList>
    </citation>
    <scope>NUCLEOTIDE SEQUENCE [LARGE SCALE GENOMIC DNA]</scope>
    <source>
        <strain evidence="3">NRL1</strain>
    </source>
</reference>
<keyword evidence="2" id="KW-0732">Signal</keyword>
<feature type="signal peptide" evidence="2">
    <location>
        <begin position="1"/>
        <end position="21"/>
    </location>
</feature>
<dbReference type="Proteomes" id="UP000055136">
    <property type="component" value="Chromosome"/>
</dbReference>
<sequence>MVKFDKYPLYMLLLASGFALFSFNLTTPRAEFELNFTPDRDSGSGGGGGWGGSGDGAGGWSNVECSGGNQSSDGDSGGGGWGGGGGSSFSLGRGCGSGYFLQEVGNGYFHVIVGKETEDFVMEWYIRSSGSHDSALSTGYLDNIDNPLGPDVRDTGNGAGNPRTVHMRAIIKDAGIEQEFYKPFNEYKPKITQNINDDGMESVFSVDMTNISYSDMTTPGTVVNRVTITDADIPSASATFDMADSPNSHVTAGLYTHGGGEFKNYSYAEDTFDVYEVRWIDFCDPEQNPDHDCNIGGSGGGGGWGSGGGGWSSGGGW</sequence>
<proteinExistence type="predicted"/>
<evidence type="ECO:0000256" key="2">
    <source>
        <dbReference type="SAM" id="SignalP"/>
    </source>
</evidence>
<feature type="region of interest" description="Disordered" evidence="1">
    <location>
        <begin position="61"/>
        <end position="81"/>
    </location>
</feature>